<gene>
    <name evidence="1" type="primary">21</name>
    <name evidence="1" type="ORF">PBI_CARCHARODON_21</name>
</gene>
<protein>
    <submittedName>
        <fullName evidence="1">Uncharacterized protein</fullName>
    </submittedName>
</protein>
<evidence type="ECO:0000313" key="2">
    <source>
        <dbReference type="Proteomes" id="UP000029891"/>
    </source>
</evidence>
<proteinExistence type="predicted"/>
<dbReference type="KEGG" id="vg:26624265"/>
<reference evidence="1 2" key="1">
    <citation type="submission" date="2014-09" db="EMBL/GenBank/DDBJ databases">
        <authorList>
            <person name="Brannan A.J."/>
            <person name="Lewis N."/>
            <person name="Sims A.D."/>
            <person name="Adams M.W."/>
            <person name="Blackwell H.A."/>
            <person name="Coleman M.K."/>
            <person name="Cook S.E."/>
            <person name="Gardner S.T."/>
            <person name="Katliarou V."/>
            <person name="Lyons V.J."/>
            <person name="Mann D.A."/>
            <person name="McCall D.F."/>
            <person name="McCurdy M.C."/>
            <person name="Murdock C.A."/>
            <person name="Phillips E.M."/>
            <person name="Pitts A.K."/>
            <person name="Policard D."/>
            <person name="Prince J.K."/>
            <person name="Threatt D."/>
            <person name="Serrano M.G."/>
            <person name="Buck G."/>
            <person name="Lee V."/>
            <person name="Wang Y."/>
            <person name="Carvalho R."/>
            <person name="Voegtly L."/>
            <person name="Shi R."/>
            <person name="Duckworth R."/>
            <person name="Johnson A."/>
            <person name="Loviza R."/>
            <person name="Walstead R."/>
            <person name="Shah Z."/>
            <person name="Kiflezghi M."/>
            <person name="Wade K."/>
            <person name="Anders K.R."/>
            <person name="Braun M.A."/>
            <person name="Delesalle V.A."/>
            <person name="Hughes L.E."/>
            <person name="Ware V.C."/>
            <person name="Bradley K.W."/>
            <person name="Barker L.P."/>
            <person name="Asai D.J."/>
            <person name="Bowman C.A."/>
            <person name="Russell D.A."/>
            <person name="Pope W.H."/>
            <person name="Jacobs-Sera D."/>
            <person name="Hendrix R.W."/>
            <person name="Hatfull G.F."/>
        </authorList>
    </citation>
    <scope>NUCLEOTIDE SEQUENCE [LARGE SCALE GENOMIC DNA]</scope>
</reference>
<sequence>MAKLDTLTDDFTVYDPGKWTIDDSVGGDIDIGDGRAAINTNAGIEGVFSVGAYDLLESYAFAQFISFGFLYPGKGFGFSLNINSGGPNEDSAMFLCTESETEGEYNLICLDGAGFGAEGTPIEPVATGVTYDPAIHSWLRIRESGGTIYWETSPDTAPLEWSVMASGAHTFTSAQATVQLGGVFAPAAFTVSSFNIAPTPPIPANAGNFFAFF</sequence>
<name>A0A097EYK8_9CAUD</name>
<dbReference type="EMBL" id="KM588359">
    <property type="protein sequence ID" value="AIT14529.1"/>
    <property type="molecule type" value="Genomic_DNA"/>
</dbReference>
<organism evidence="1 2">
    <name type="scientific">Mycobacterium phage Carcharodon</name>
    <dbReference type="NCBI Taxonomy" id="1555233"/>
    <lineage>
        <taxon>Viruses</taxon>
        <taxon>Duplodnaviria</taxon>
        <taxon>Heunggongvirae</taxon>
        <taxon>Uroviricota</taxon>
        <taxon>Caudoviricetes</taxon>
        <taxon>Nclasvirinae</taxon>
        <taxon>Charlievirus</taxon>
        <taxon>Charlievirus Pipsqueaks</taxon>
    </lineage>
</organism>
<accession>A0A097EYK8</accession>
<dbReference type="RefSeq" id="YP_009197146.1">
    <property type="nucleotide sequence ID" value="NC_028779.1"/>
</dbReference>
<dbReference type="Proteomes" id="UP000029891">
    <property type="component" value="Segment"/>
</dbReference>
<evidence type="ECO:0000313" key="1">
    <source>
        <dbReference type="EMBL" id="AIT14529.1"/>
    </source>
</evidence>
<dbReference type="GeneID" id="26624265"/>